<dbReference type="AlphaFoldDB" id="A0A1W1EFH2"/>
<name>A0A1W1EFH2_9ZZZZ</name>
<proteinExistence type="predicted"/>
<accession>A0A1W1EFH2</accession>
<organism evidence="1">
    <name type="scientific">hydrothermal vent metagenome</name>
    <dbReference type="NCBI Taxonomy" id="652676"/>
    <lineage>
        <taxon>unclassified sequences</taxon>
        <taxon>metagenomes</taxon>
        <taxon>ecological metagenomes</taxon>
    </lineage>
</organism>
<dbReference type="EMBL" id="FPKX01000060">
    <property type="protein sequence ID" value="SFZ98758.1"/>
    <property type="molecule type" value="Genomic_DNA"/>
</dbReference>
<protein>
    <submittedName>
        <fullName evidence="1">Uncharacterized protein</fullName>
    </submittedName>
</protein>
<gene>
    <name evidence="1" type="ORF">MNB_SV-5-1431</name>
</gene>
<evidence type="ECO:0000313" key="1">
    <source>
        <dbReference type="EMBL" id="SFZ98758.1"/>
    </source>
</evidence>
<sequence length="201" mass="23225">MSMPEIHVEELKKDPEFLANIKRLEEECKTEESVAKAYQLLDAQLVIEAEEDEINEIFTFIVNTAFDKLAEYLTANKSFDVKNSDEERAISRAIYEHAIQRYSENDQKGAKEMFLVLNYTLNDEDLKEAMMIHACVVMSGTSFEEFIENIVDVDSIDEHDPLAFFIQSFNQPNDMLLAMYSNYVQQGLAELKVLEDSRKDI</sequence>
<reference evidence="1" key="1">
    <citation type="submission" date="2016-10" db="EMBL/GenBank/DDBJ databases">
        <authorList>
            <person name="de Groot N.N."/>
        </authorList>
    </citation>
    <scope>NUCLEOTIDE SEQUENCE</scope>
</reference>